<dbReference type="EMBL" id="BNBI01000024">
    <property type="protein sequence ID" value="GHF33980.1"/>
    <property type="molecule type" value="Genomic_DNA"/>
</dbReference>
<evidence type="ECO:0000256" key="1">
    <source>
        <dbReference type="SAM" id="MobiDB-lite"/>
    </source>
</evidence>
<dbReference type="RefSeq" id="WP_229910687.1">
    <property type="nucleotide sequence ID" value="NZ_BNBI01000024.1"/>
</dbReference>
<protein>
    <recommendedName>
        <fullName evidence="4">LmbU</fullName>
    </recommendedName>
</protein>
<reference evidence="2" key="1">
    <citation type="journal article" date="2014" name="Int. J. Syst. Evol. Microbiol.">
        <title>Complete genome sequence of Corynebacterium casei LMG S-19264T (=DSM 44701T), isolated from a smear-ripened cheese.</title>
        <authorList>
            <consortium name="US DOE Joint Genome Institute (JGI-PGF)"/>
            <person name="Walter F."/>
            <person name="Albersmeier A."/>
            <person name="Kalinowski J."/>
            <person name="Ruckert C."/>
        </authorList>
    </citation>
    <scope>NUCLEOTIDE SEQUENCE</scope>
    <source>
        <strain evidence="2">JCM 4477</strain>
    </source>
</reference>
<gene>
    <name evidence="2" type="ORF">GCM10018772_69510</name>
</gene>
<dbReference type="Proteomes" id="UP000630718">
    <property type="component" value="Unassembled WGS sequence"/>
</dbReference>
<evidence type="ECO:0008006" key="4">
    <source>
        <dbReference type="Google" id="ProtNLM"/>
    </source>
</evidence>
<proteinExistence type="predicted"/>
<evidence type="ECO:0000313" key="3">
    <source>
        <dbReference type="Proteomes" id="UP000630718"/>
    </source>
</evidence>
<organism evidence="2 3">
    <name type="scientific">Streptomyces fumanus</name>
    <dbReference type="NCBI Taxonomy" id="67302"/>
    <lineage>
        <taxon>Bacteria</taxon>
        <taxon>Bacillati</taxon>
        <taxon>Actinomycetota</taxon>
        <taxon>Actinomycetes</taxon>
        <taxon>Kitasatosporales</taxon>
        <taxon>Streptomycetaceae</taxon>
        <taxon>Streptomyces</taxon>
    </lineage>
</organism>
<evidence type="ECO:0000313" key="2">
    <source>
        <dbReference type="EMBL" id="GHF33980.1"/>
    </source>
</evidence>
<name>A0A919B1H7_9ACTN</name>
<accession>A0A919B1H7</accession>
<comment type="caution">
    <text evidence="2">The sequence shown here is derived from an EMBL/GenBank/DDBJ whole genome shotgun (WGS) entry which is preliminary data.</text>
</comment>
<reference evidence="2" key="2">
    <citation type="submission" date="2020-09" db="EMBL/GenBank/DDBJ databases">
        <authorList>
            <person name="Sun Q."/>
            <person name="Ohkuma M."/>
        </authorList>
    </citation>
    <scope>NUCLEOTIDE SEQUENCE</scope>
    <source>
        <strain evidence="2">JCM 4477</strain>
    </source>
</reference>
<dbReference type="AlphaFoldDB" id="A0A919B1H7"/>
<dbReference type="InterPro" id="IPR049735">
    <property type="entry name" value="NovE/LmbU-like"/>
</dbReference>
<dbReference type="NCBIfam" id="NF038070">
    <property type="entry name" value="LmbU_fam_TF"/>
    <property type="match status" value="1"/>
</dbReference>
<keyword evidence="3" id="KW-1185">Reference proteome</keyword>
<sequence>MRHTGLVSLDGQLVTRRTAMSLPPGLPLAQWRHLGRQMFVVADSSAWWMGDWLIYGRSEYPDRYRRALAETGLDYQTLRNYAWVAGKYAPSERRARLSFQHHAEVAGMPVAERDEWLSRAERGGWSRNELRRRLRAHRYSDRAALDTAIRISVPRDRGVRWQRAAEAAGLDLLDWMVRRLDEAADEPADSDVPAASRTPSPGA</sequence>
<feature type="region of interest" description="Disordered" evidence="1">
    <location>
        <begin position="184"/>
        <end position="203"/>
    </location>
</feature>